<dbReference type="PRINTS" id="PR00625">
    <property type="entry name" value="JDOMAIN"/>
</dbReference>
<dbReference type="SMART" id="SM00271">
    <property type="entry name" value="DnaJ"/>
    <property type="match status" value="1"/>
</dbReference>
<evidence type="ECO:0000313" key="3">
    <source>
        <dbReference type="EMBL" id="TPE62855.1"/>
    </source>
</evidence>
<evidence type="ECO:0000313" key="4">
    <source>
        <dbReference type="Proteomes" id="UP000319897"/>
    </source>
</evidence>
<dbReference type="InterPro" id="IPR051938">
    <property type="entry name" value="Apopto_cytoskel_mod"/>
</dbReference>
<dbReference type="CDD" id="cd06257">
    <property type="entry name" value="DnaJ"/>
    <property type="match status" value="1"/>
</dbReference>
<dbReference type="Pfam" id="PF00226">
    <property type="entry name" value="DnaJ"/>
    <property type="match status" value="1"/>
</dbReference>
<sequence>MENFGVQGTGMKAKGGAFPGNHACAHEGCGEAGDYRAPVRRPGSSFAAPSGPPEWQYFCLEHVRAFNAGWNYFDGMSEDAIWDAQTPYPSWDRETRAFAHNARDGDMRVDDALGVLRWKTATEVRATSPLSREDRQALSKLGLPDSATLAEVKATYRKLARRYHPDANKGSREHEARFNALTEAYNHLAASASFAKTASGR</sequence>
<comment type="caution">
    <text evidence="3">The sequence shown here is derived from an EMBL/GenBank/DDBJ whole genome shotgun (WGS) entry which is preliminary data.</text>
</comment>
<organism evidence="3 4">
    <name type="scientific">Sandaracinobacter neustonicus</name>
    <dbReference type="NCBI Taxonomy" id="1715348"/>
    <lineage>
        <taxon>Bacteria</taxon>
        <taxon>Pseudomonadati</taxon>
        <taxon>Pseudomonadota</taxon>
        <taxon>Alphaproteobacteria</taxon>
        <taxon>Sphingomonadales</taxon>
        <taxon>Sphingosinicellaceae</taxon>
        <taxon>Sandaracinobacter</taxon>
    </lineage>
</organism>
<dbReference type="InterPro" id="IPR001623">
    <property type="entry name" value="DnaJ_domain"/>
</dbReference>
<evidence type="ECO:0000259" key="2">
    <source>
        <dbReference type="PROSITE" id="PS50076"/>
    </source>
</evidence>
<accession>A0A501XQV5</accession>
<dbReference type="Gene3D" id="1.10.287.110">
    <property type="entry name" value="DnaJ domain"/>
    <property type="match status" value="1"/>
</dbReference>
<dbReference type="EMBL" id="VFSU01000016">
    <property type="protein sequence ID" value="TPE62855.1"/>
    <property type="molecule type" value="Genomic_DNA"/>
</dbReference>
<evidence type="ECO:0000256" key="1">
    <source>
        <dbReference type="ARBA" id="ARBA00023186"/>
    </source>
</evidence>
<reference evidence="3 4" key="1">
    <citation type="submission" date="2019-06" db="EMBL/GenBank/DDBJ databases">
        <authorList>
            <person name="Lee I."/>
            <person name="Jang G.I."/>
            <person name="Hwang C.Y."/>
        </authorList>
    </citation>
    <scope>NUCLEOTIDE SEQUENCE [LARGE SCALE GENOMIC DNA]</scope>
    <source>
        <strain evidence="3 4">PAMC 28131</strain>
    </source>
</reference>
<feature type="domain" description="J" evidence="2">
    <location>
        <begin position="136"/>
        <end position="201"/>
    </location>
</feature>
<dbReference type="Proteomes" id="UP000319897">
    <property type="component" value="Unassembled WGS sequence"/>
</dbReference>
<dbReference type="InterPro" id="IPR036869">
    <property type="entry name" value="J_dom_sf"/>
</dbReference>
<dbReference type="PANTHER" id="PTHR44145">
    <property type="entry name" value="DNAJ HOMOLOG SUBFAMILY A MEMBER 3, MITOCHONDRIAL"/>
    <property type="match status" value="1"/>
</dbReference>
<dbReference type="SUPFAM" id="SSF46565">
    <property type="entry name" value="Chaperone J-domain"/>
    <property type="match status" value="1"/>
</dbReference>
<keyword evidence="4" id="KW-1185">Reference proteome</keyword>
<name>A0A501XQV5_9SPHN</name>
<dbReference type="PANTHER" id="PTHR44145:SF3">
    <property type="entry name" value="DNAJ HOMOLOG SUBFAMILY A MEMBER 3, MITOCHONDRIAL"/>
    <property type="match status" value="1"/>
</dbReference>
<keyword evidence="1" id="KW-0143">Chaperone</keyword>
<protein>
    <submittedName>
        <fullName evidence="3">J domain-containing protein</fullName>
    </submittedName>
</protein>
<proteinExistence type="predicted"/>
<gene>
    <name evidence="3" type="ORF">FJQ54_04860</name>
</gene>
<dbReference type="OrthoDB" id="9786294at2"/>
<dbReference type="AlphaFoldDB" id="A0A501XQV5"/>
<dbReference type="PROSITE" id="PS50076">
    <property type="entry name" value="DNAJ_2"/>
    <property type="match status" value="1"/>
</dbReference>